<feature type="transmembrane region" description="Helical" evidence="8">
    <location>
        <begin position="507"/>
        <end position="527"/>
    </location>
</feature>
<evidence type="ECO:0000256" key="5">
    <source>
        <dbReference type="ARBA" id="ARBA00022989"/>
    </source>
</evidence>
<dbReference type="GO" id="GO:0055085">
    <property type="term" value="P:transmembrane transport"/>
    <property type="evidence" value="ECO:0007669"/>
    <property type="project" value="TreeGrafter"/>
</dbReference>
<organism evidence="11 12">
    <name type="scientific">Dichotomopilus funicola</name>
    <dbReference type="NCBI Taxonomy" id="1934379"/>
    <lineage>
        <taxon>Eukaryota</taxon>
        <taxon>Fungi</taxon>
        <taxon>Dikarya</taxon>
        <taxon>Ascomycota</taxon>
        <taxon>Pezizomycotina</taxon>
        <taxon>Sordariomycetes</taxon>
        <taxon>Sordariomycetidae</taxon>
        <taxon>Sordariales</taxon>
        <taxon>Chaetomiaceae</taxon>
        <taxon>Dichotomopilus</taxon>
    </lineage>
</organism>
<dbReference type="Pfam" id="PF06011">
    <property type="entry name" value="TRP"/>
    <property type="match status" value="1"/>
</dbReference>
<dbReference type="GeneID" id="87815616"/>
<evidence type="ECO:0000256" key="3">
    <source>
        <dbReference type="ARBA" id="ARBA00022692"/>
    </source>
</evidence>
<dbReference type="GO" id="GO:0009272">
    <property type="term" value="P:fungal-type cell wall biogenesis"/>
    <property type="evidence" value="ECO:0007669"/>
    <property type="project" value="TreeGrafter"/>
</dbReference>
<feature type="chain" id="PRO_5042830734" description="ML-like domain-containing protein" evidence="9">
    <location>
        <begin position="21"/>
        <end position="839"/>
    </location>
</feature>
<keyword evidence="3 8" id="KW-0812">Transmembrane</keyword>
<evidence type="ECO:0000256" key="6">
    <source>
        <dbReference type="ARBA" id="ARBA00023136"/>
    </source>
</evidence>
<feature type="domain" description="ML-like" evidence="10">
    <location>
        <begin position="22"/>
        <end position="163"/>
    </location>
</feature>
<dbReference type="InterPro" id="IPR010308">
    <property type="entry name" value="TRP_C"/>
</dbReference>
<feature type="transmembrane region" description="Helical" evidence="8">
    <location>
        <begin position="564"/>
        <end position="583"/>
    </location>
</feature>
<dbReference type="EMBL" id="MU853555">
    <property type="protein sequence ID" value="KAK4147618.1"/>
    <property type="molecule type" value="Genomic_DNA"/>
</dbReference>
<evidence type="ECO:0000256" key="7">
    <source>
        <dbReference type="SAM" id="MobiDB-lite"/>
    </source>
</evidence>
<keyword evidence="4 9" id="KW-0732">Signal</keyword>
<evidence type="ECO:0000313" key="11">
    <source>
        <dbReference type="EMBL" id="KAK4147618.1"/>
    </source>
</evidence>
<keyword evidence="6 8" id="KW-0472">Membrane</keyword>
<comment type="subcellular location">
    <subcellularLocation>
        <location evidence="1">Membrane</location>
        <topology evidence="1">Multi-pass membrane protein</topology>
    </subcellularLocation>
</comment>
<proteinExistence type="inferred from homology"/>
<dbReference type="SMART" id="SM01320">
    <property type="entry name" value="TRP_N"/>
    <property type="match status" value="1"/>
</dbReference>
<dbReference type="Proteomes" id="UP001302676">
    <property type="component" value="Unassembled WGS sequence"/>
</dbReference>
<dbReference type="InterPro" id="IPR040241">
    <property type="entry name" value="TRP_Flc/Pkd2-like"/>
</dbReference>
<keyword evidence="5 8" id="KW-1133">Transmembrane helix</keyword>
<protein>
    <recommendedName>
        <fullName evidence="10">ML-like domain-containing protein</fullName>
    </recommendedName>
</protein>
<evidence type="ECO:0000259" key="10">
    <source>
        <dbReference type="SMART" id="SM01320"/>
    </source>
</evidence>
<feature type="transmembrane region" description="Helical" evidence="8">
    <location>
        <begin position="445"/>
        <end position="467"/>
    </location>
</feature>
<keyword evidence="12" id="KW-1185">Reference proteome</keyword>
<feature type="transmembrane region" description="Helical" evidence="8">
    <location>
        <begin position="419"/>
        <end position="439"/>
    </location>
</feature>
<evidence type="ECO:0000256" key="9">
    <source>
        <dbReference type="SAM" id="SignalP"/>
    </source>
</evidence>
<feature type="transmembrane region" description="Helical" evidence="8">
    <location>
        <begin position="367"/>
        <end position="398"/>
    </location>
</feature>
<feature type="transmembrane region" description="Helical" evidence="8">
    <location>
        <begin position="595"/>
        <end position="620"/>
    </location>
</feature>
<evidence type="ECO:0000256" key="2">
    <source>
        <dbReference type="ARBA" id="ARBA00010642"/>
    </source>
</evidence>
<evidence type="ECO:0000256" key="1">
    <source>
        <dbReference type="ARBA" id="ARBA00004141"/>
    </source>
</evidence>
<feature type="region of interest" description="Disordered" evidence="7">
    <location>
        <begin position="724"/>
        <end position="784"/>
    </location>
</feature>
<dbReference type="InterPro" id="IPR032800">
    <property type="entry name" value="TRP_N"/>
</dbReference>
<sequence length="839" mass="88615">MRGIVRAVLAGALLSSSVLAADVLETIGFSTCEDNTSVSVQRVKIKYDNEAKTVSFDVAGSSGSVQNVSAILSVTAYGEDIYSNSFDPCSQETFVEQLCPVPAGTFSAKGTQKIPEKYADLVPAIAFQVPDIAAMATLKLQSLETGKDVACIQSQVTNGKTASVPAVSYIAAGVAGAALILGGVSAAGAAIAGGGGAAAGGGSSAGGMGTLSPSFTEVFGWFHGMAVNGMMSVNYPPVYRSFSKNFGFSTGLIQWEQLQTSIDGFRAATGGNLTENSMAFLKKATLVYPDGSSQAPPSQGGSSSLLGRAAEQFVRLAAREIETSVNGTSGDTSAGQEENGAERTVRVTVSGIKGYAEQLSIPSANTFMTILLIVAIVIAVIVVGILLVKVILEFWALFGSFPQSLAGFRKHYWGSIARAITSLILLLYGIWVLYCVFQFTRGDSWAAKTLAGVTLFLFTAILAFFCWKIWAIARKLKAHEGDTGGLYDDKETWVKYSLFYESYRRDYWWIFIPTLFYMFAKGCVIAAGDGHGMVQTVGQLAIEGVMLILLLWSRPYERKSSNIINITIQVVRVLSVACILIFVEEFGIAQTTQTVTGVVLIAVQSALTGVLTILIAWNAINACCKKNPHRARRKEMEKMQRRDTLTPLDARNSLLLLNNPKSGSDYFSSKSSIVPLVSVESDKSVPPVPLVPTITTSSHGTNDNKNHFRSSSNYSHFSNTGHINFSRGGAPPPTSNGGYAAYNKQHARDPSRENLVAAAAPPARGGDKGHQHTRSASSGISAVGGMNGVSGMDVLMRDPTVPNVGVGGGGAYGNFGGGAQSQGSGGGYGGFGGGGYRRF</sequence>
<evidence type="ECO:0000256" key="4">
    <source>
        <dbReference type="ARBA" id="ARBA00022729"/>
    </source>
</evidence>
<feature type="transmembrane region" description="Helical" evidence="8">
    <location>
        <begin position="533"/>
        <end position="552"/>
    </location>
</feature>
<evidence type="ECO:0000256" key="8">
    <source>
        <dbReference type="SAM" id="Phobius"/>
    </source>
</evidence>
<gene>
    <name evidence="11" type="ORF">C8A04DRAFT_24163</name>
</gene>
<dbReference type="PANTHER" id="PTHR31145:SF5">
    <property type="entry name" value="DUF907 DOMAIN PROTEIN (AFU_ORTHOLOGUE AFUA_2G06100)"/>
    <property type="match status" value="1"/>
</dbReference>
<evidence type="ECO:0000313" key="12">
    <source>
        <dbReference type="Proteomes" id="UP001302676"/>
    </source>
</evidence>
<dbReference type="GO" id="GO:0016020">
    <property type="term" value="C:membrane"/>
    <property type="evidence" value="ECO:0007669"/>
    <property type="project" value="UniProtKB-SubCell"/>
</dbReference>
<name>A0AAN6VA23_9PEZI</name>
<dbReference type="Pfam" id="PF14558">
    <property type="entry name" value="TRP_N"/>
    <property type="match status" value="1"/>
</dbReference>
<comment type="similarity">
    <text evidence="2">Belongs to the transient receptor potential (TRP) ion channel family.</text>
</comment>
<reference evidence="11" key="2">
    <citation type="submission" date="2023-05" db="EMBL/GenBank/DDBJ databases">
        <authorList>
            <consortium name="Lawrence Berkeley National Laboratory"/>
            <person name="Steindorff A."/>
            <person name="Hensen N."/>
            <person name="Bonometti L."/>
            <person name="Westerberg I."/>
            <person name="Brannstrom I.O."/>
            <person name="Guillou S."/>
            <person name="Cros-Aarteil S."/>
            <person name="Calhoun S."/>
            <person name="Haridas S."/>
            <person name="Kuo A."/>
            <person name="Mondo S."/>
            <person name="Pangilinan J."/>
            <person name="Riley R."/>
            <person name="Labutti K."/>
            <person name="Andreopoulos B."/>
            <person name="Lipzen A."/>
            <person name="Chen C."/>
            <person name="Yanf M."/>
            <person name="Daum C."/>
            <person name="Ng V."/>
            <person name="Clum A."/>
            <person name="Ohm R."/>
            <person name="Martin F."/>
            <person name="Silar P."/>
            <person name="Natvig D."/>
            <person name="Lalanne C."/>
            <person name="Gautier V."/>
            <person name="Ament-Velasquez S.L."/>
            <person name="Kruys A."/>
            <person name="Hutchinson M.I."/>
            <person name="Powell A.J."/>
            <person name="Barry K."/>
            <person name="Miller A.N."/>
            <person name="Grigoriev I.V."/>
            <person name="Debuchy R."/>
            <person name="Gladieux P."/>
            <person name="Thoren M.H."/>
            <person name="Johannesson H."/>
        </authorList>
    </citation>
    <scope>NUCLEOTIDE SEQUENCE</scope>
    <source>
        <strain evidence="11">CBS 141.50</strain>
    </source>
</reference>
<dbReference type="PANTHER" id="PTHR31145">
    <property type="entry name" value="INTEGRAL MEMBRANE PROTEIN (AFU_ORTHOLOGUE AFUA_7G01610)"/>
    <property type="match status" value="1"/>
</dbReference>
<comment type="caution">
    <text evidence="11">The sequence shown here is derived from an EMBL/GenBank/DDBJ whole genome shotgun (WGS) entry which is preliminary data.</text>
</comment>
<reference evidence="11" key="1">
    <citation type="journal article" date="2023" name="Mol. Phylogenet. Evol.">
        <title>Genome-scale phylogeny and comparative genomics of the fungal order Sordariales.</title>
        <authorList>
            <person name="Hensen N."/>
            <person name="Bonometti L."/>
            <person name="Westerberg I."/>
            <person name="Brannstrom I.O."/>
            <person name="Guillou S."/>
            <person name="Cros-Aarteil S."/>
            <person name="Calhoun S."/>
            <person name="Haridas S."/>
            <person name="Kuo A."/>
            <person name="Mondo S."/>
            <person name="Pangilinan J."/>
            <person name="Riley R."/>
            <person name="LaButti K."/>
            <person name="Andreopoulos B."/>
            <person name="Lipzen A."/>
            <person name="Chen C."/>
            <person name="Yan M."/>
            <person name="Daum C."/>
            <person name="Ng V."/>
            <person name="Clum A."/>
            <person name="Steindorff A."/>
            <person name="Ohm R.A."/>
            <person name="Martin F."/>
            <person name="Silar P."/>
            <person name="Natvig D.O."/>
            <person name="Lalanne C."/>
            <person name="Gautier V."/>
            <person name="Ament-Velasquez S.L."/>
            <person name="Kruys A."/>
            <person name="Hutchinson M.I."/>
            <person name="Powell A.J."/>
            <person name="Barry K."/>
            <person name="Miller A.N."/>
            <person name="Grigoriev I.V."/>
            <person name="Debuchy R."/>
            <person name="Gladieux P."/>
            <person name="Hiltunen Thoren M."/>
            <person name="Johannesson H."/>
        </authorList>
    </citation>
    <scope>NUCLEOTIDE SEQUENCE</scope>
    <source>
        <strain evidence="11">CBS 141.50</strain>
    </source>
</reference>
<dbReference type="RefSeq" id="XP_062640989.1">
    <property type="nucleotide sequence ID" value="XM_062779003.1"/>
</dbReference>
<dbReference type="AlphaFoldDB" id="A0AAN6VA23"/>
<feature type="signal peptide" evidence="9">
    <location>
        <begin position="1"/>
        <end position="20"/>
    </location>
</feature>
<accession>A0AAN6VA23</accession>